<accession>A0AAE2SFR6</accession>
<dbReference type="InterPro" id="IPR038765">
    <property type="entry name" value="Papain-like_cys_pep_sf"/>
</dbReference>
<evidence type="ECO:0000259" key="2">
    <source>
        <dbReference type="Pfam" id="PF01841"/>
    </source>
</evidence>
<evidence type="ECO:0000313" key="3">
    <source>
        <dbReference type="EMBL" id="MBK1856157.1"/>
    </source>
</evidence>
<dbReference type="InterPro" id="IPR002931">
    <property type="entry name" value="Transglutaminase-like"/>
</dbReference>
<dbReference type="RefSeq" id="WP_309490771.1">
    <property type="nucleotide sequence ID" value="NZ_JAENIG010000010.1"/>
</dbReference>
<dbReference type="Proteomes" id="UP000634206">
    <property type="component" value="Unassembled WGS sequence"/>
</dbReference>
<dbReference type="SUPFAM" id="SSF54001">
    <property type="entry name" value="Cysteine proteinases"/>
    <property type="match status" value="1"/>
</dbReference>
<gene>
    <name evidence="3" type="ORF">JIN83_14385</name>
</gene>
<feature type="domain" description="Transglutaminase-like" evidence="2">
    <location>
        <begin position="125"/>
        <end position="220"/>
    </location>
</feature>
<protein>
    <submittedName>
        <fullName evidence="3">Transglutaminase domain-containing protein</fullName>
    </submittedName>
</protein>
<evidence type="ECO:0000256" key="1">
    <source>
        <dbReference type="SAM" id="SignalP"/>
    </source>
</evidence>
<comment type="caution">
    <text evidence="3">The sequence shown here is derived from an EMBL/GenBank/DDBJ whole genome shotgun (WGS) entry which is preliminary data.</text>
</comment>
<dbReference type="Pfam" id="PF01841">
    <property type="entry name" value="Transglut_core"/>
    <property type="match status" value="1"/>
</dbReference>
<feature type="signal peptide" evidence="1">
    <location>
        <begin position="1"/>
        <end position="19"/>
    </location>
</feature>
<keyword evidence="4" id="KW-1185">Reference proteome</keyword>
<dbReference type="PANTHER" id="PTHR35532:SF5">
    <property type="entry name" value="CARBOHYDRATE-BINDING DOMAIN-CONTAINING PROTEIN"/>
    <property type="match status" value="1"/>
</dbReference>
<reference evidence="3" key="1">
    <citation type="submission" date="2021-01" db="EMBL/GenBank/DDBJ databases">
        <title>Modified the classification status of verrucomicrobia.</title>
        <authorList>
            <person name="Feng X."/>
        </authorList>
    </citation>
    <scope>NUCLEOTIDE SEQUENCE</scope>
    <source>
        <strain evidence="3">5K15</strain>
    </source>
</reference>
<keyword evidence="1" id="KW-0732">Signal</keyword>
<dbReference type="PANTHER" id="PTHR35532">
    <property type="entry name" value="SIMILAR TO POLYHYDROXYALKANOATE DEPOLYMERASE"/>
    <property type="match status" value="1"/>
</dbReference>
<evidence type="ECO:0000313" key="4">
    <source>
        <dbReference type="Proteomes" id="UP000634206"/>
    </source>
</evidence>
<dbReference type="Gene3D" id="3.10.620.30">
    <property type="match status" value="1"/>
</dbReference>
<dbReference type="AlphaFoldDB" id="A0AAE2SFR6"/>
<organism evidence="3 4">
    <name type="scientific">Oceaniferula flava</name>
    <dbReference type="NCBI Taxonomy" id="2800421"/>
    <lineage>
        <taxon>Bacteria</taxon>
        <taxon>Pseudomonadati</taxon>
        <taxon>Verrucomicrobiota</taxon>
        <taxon>Verrucomicrobiia</taxon>
        <taxon>Verrucomicrobiales</taxon>
        <taxon>Verrucomicrobiaceae</taxon>
        <taxon>Oceaniferula</taxon>
    </lineage>
</organism>
<dbReference type="EMBL" id="JAENIG010000010">
    <property type="protein sequence ID" value="MBK1856157.1"/>
    <property type="molecule type" value="Genomic_DNA"/>
</dbReference>
<sequence>MKFLLGALGWMLMILGAQAAEANLDKALALAGENRAQLEQAIEQAPAAQKKAMQFLIRYMPERDLKSLKADYLLNNVAWAYRARETFPWAKEVPEEIFFNDVLPYAALNERRDDWREDFFNRFSKYVKGAKTQEEARLAVCQNIKDEVKVKYSTKRNKADQSPYESMETGLASCTGLSVLLNNAFRAVGIPSRIAGTPSWTTKRGNHNWVEIWTTHDRQWHFTEYYFDKKGLDRGWFLADAARGNAQSLYHSIYASSWKPTGQHFPLVWDLKIRYVHAVNVTDRYVQLGGVKSGEDVCELRIHWMKGGERVAAELRVVQGDVNLGEGVSPKATDDMNRYFTVKARKGQLYIIAWKDPVSGKILQKTVKTPKEEAWLTVNLAE</sequence>
<proteinExistence type="predicted"/>
<name>A0AAE2SFR6_9BACT</name>
<feature type="chain" id="PRO_5041898250" evidence="1">
    <location>
        <begin position="20"/>
        <end position="382"/>
    </location>
</feature>